<dbReference type="AlphaFoldDB" id="A0A6G1ECN4"/>
<evidence type="ECO:0000313" key="2">
    <source>
        <dbReference type="Proteomes" id="UP000479710"/>
    </source>
</evidence>
<keyword evidence="2" id="KW-1185">Reference proteome</keyword>
<proteinExistence type="predicted"/>
<dbReference type="Proteomes" id="UP000479710">
    <property type="component" value="Unassembled WGS sequence"/>
</dbReference>
<accession>A0A6G1ECN4</accession>
<comment type="caution">
    <text evidence="1">The sequence shown here is derived from an EMBL/GenBank/DDBJ whole genome shotgun (WGS) entry which is preliminary data.</text>
</comment>
<protein>
    <submittedName>
        <fullName evidence="1">Uncharacterized protein</fullName>
    </submittedName>
</protein>
<organism evidence="1 2">
    <name type="scientific">Oryza meyeriana var. granulata</name>
    <dbReference type="NCBI Taxonomy" id="110450"/>
    <lineage>
        <taxon>Eukaryota</taxon>
        <taxon>Viridiplantae</taxon>
        <taxon>Streptophyta</taxon>
        <taxon>Embryophyta</taxon>
        <taxon>Tracheophyta</taxon>
        <taxon>Spermatophyta</taxon>
        <taxon>Magnoliopsida</taxon>
        <taxon>Liliopsida</taxon>
        <taxon>Poales</taxon>
        <taxon>Poaceae</taxon>
        <taxon>BOP clade</taxon>
        <taxon>Oryzoideae</taxon>
        <taxon>Oryzeae</taxon>
        <taxon>Oryzinae</taxon>
        <taxon>Oryza</taxon>
        <taxon>Oryza meyeriana</taxon>
    </lineage>
</organism>
<name>A0A6G1ECN4_9ORYZ</name>
<sequence>MQLRAIGCGKVDDASRSYCDQSRPDDGGRPLCNLSFTRWEAEDEGEAAEWRRLACGAAGPVEDKCVGVQNVRAMEGSQPCDLSAVEELDGTGVDCDSGG</sequence>
<gene>
    <name evidence="1" type="ORF">E2562_002124</name>
</gene>
<evidence type="ECO:0000313" key="1">
    <source>
        <dbReference type="EMBL" id="KAF0922875.1"/>
    </source>
</evidence>
<reference evidence="1 2" key="1">
    <citation type="submission" date="2019-11" db="EMBL/GenBank/DDBJ databases">
        <title>Whole genome sequence of Oryza granulata.</title>
        <authorList>
            <person name="Li W."/>
        </authorList>
    </citation>
    <scope>NUCLEOTIDE SEQUENCE [LARGE SCALE GENOMIC DNA]</scope>
    <source>
        <strain evidence="2">cv. Menghai</strain>
        <tissue evidence="1">Leaf</tissue>
    </source>
</reference>
<dbReference type="EMBL" id="SPHZ02000003">
    <property type="protein sequence ID" value="KAF0922875.1"/>
    <property type="molecule type" value="Genomic_DNA"/>
</dbReference>